<comment type="caution">
    <text evidence="4">The sequence shown here is derived from an EMBL/GenBank/DDBJ whole genome shotgun (WGS) entry which is preliminary data.</text>
</comment>
<dbReference type="PROSITE" id="PS50082">
    <property type="entry name" value="WD_REPEATS_2"/>
    <property type="match status" value="1"/>
</dbReference>
<reference evidence="4" key="2">
    <citation type="submission" date="2019-07" db="EMBL/GenBank/DDBJ databases">
        <authorList>
            <person name="Yang Y."/>
            <person name="Bocs S."/>
            <person name="Baudouin L."/>
        </authorList>
    </citation>
    <scope>NUCLEOTIDE SEQUENCE</scope>
    <source>
        <tissue evidence="4">Spear leaf of Hainan Tall coconut</tissue>
    </source>
</reference>
<evidence type="ECO:0000256" key="1">
    <source>
        <dbReference type="ARBA" id="ARBA00022574"/>
    </source>
</evidence>
<keyword evidence="2" id="KW-0677">Repeat</keyword>
<dbReference type="PANTHER" id="PTHR19848:SF8">
    <property type="entry name" value="F-BOX AND WD REPEAT DOMAIN CONTAINING 7"/>
    <property type="match status" value="1"/>
</dbReference>
<dbReference type="InterPro" id="IPR036322">
    <property type="entry name" value="WD40_repeat_dom_sf"/>
</dbReference>
<name>A0A8K0IJ58_COCNU</name>
<dbReference type="Proteomes" id="UP000797356">
    <property type="component" value="Chromosome 8"/>
</dbReference>
<dbReference type="Pfam" id="PF00400">
    <property type="entry name" value="WD40"/>
    <property type="match status" value="2"/>
</dbReference>
<dbReference type="EMBL" id="CM017879">
    <property type="protein sequence ID" value="KAG1359657.1"/>
    <property type="molecule type" value="Genomic_DNA"/>
</dbReference>
<dbReference type="AlphaFoldDB" id="A0A8K0IJ58"/>
<dbReference type="OrthoDB" id="674604at2759"/>
<dbReference type="PROSITE" id="PS50294">
    <property type="entry name" value="WD_REPEATS_REGION"/>
    <property type="match status" value="1"/>
</dbReference>
<evidence type="ECO:0000256" key="3">
    <source>
        <dbReference type="PROSITE-ProRule" id="PRU00221"/>
    </source>
</evidence>
<protein>
    <submittedName>
        <fullName evidence="4">Putative COMPASS-like H3K4 histone methylase component WDR5A</fullName>
    </submittedName>
</protein>
<dbReference type="GO" id="GO:0008168">
    <property type="term" value="F:methyltransferase activity"/>
    <property type="evidence" value="ECO:0007669"/>
    <property type="project" value="UniProtKB-KW"/>
</dbReference>
<evidence type="ECO:0000256" key="2">
    <source>
        <dbReference type="ARBA" id="ARBA00022737"/>
    </source>
</evidence>
<gene>
    <name evidence="4" type="ORF">COCNU_08G011030</name>
</gene>
<evidence type="ECO:0000313" key="5">
    <source>
        <dbReference type="Proteomes" id="UP000797356"/>
    </source>
</evidence>
<proteinExistence type="predicted"/>
<dbReference type="InterPro" id="IPR015943">
    <property type="entry name" value="WD40/YVTN_repeat-like_dom_sf"/>
</dbReference>
<sequence length="121" mass="13090">MATIDPPSTTTVKNGGAAPSIRQPYVLRETLAGHKHAISSVKFSSHGSLLASAYNILHVWSTTNLSLLSELSSHNEGISDVSSTDDRYLFSASNDRTIRIWGLTIVTPLKTLTGHTNYAFC</sequence>
<reference evidence="4" key="1">
    <citation type="journal article" date="2017" name="Gigascience">
        <title>The genome draft of coconut (Cocos nucifera).</title>
        <authorList>
            <person name="Xiao Y."/>
            <person name="Xu P."/>
            <person name="Fan H."/>
            <person name="Baudouin L."/>
            <person name="Xia W."/>
            <person name="Bocs S."/>
            <person name="Xu J."/>
            <person name="Li Q."/>
            <person name="Guo A."/>
            <person name="Zhou L."/>
            <person name="Li J."/>
            <person name="Wu Y."/>
            <person name="Ma Z."/>
            <person name="Armero A."/>
            <person name="Issali A.E."/>
            <person name="Liu N."/>
            <person name="Peng M."/>
            <person name="Yang Y."/>
        </authorList>
    </citation>
    <scope>NUCLEOTIDE SEQUENCE</scope>
    <source>
        <tissue evidence="4">Spear leaf of Hainan Tall coconut</tissue>
    </source>
</reference>
<dbReference type="InterPro" id="IPR001680">
    <property type="entry name" value="WD40_rpt"/>
</dbReference>
<keyword evidence="1 3" id="KW-0853">WD repeat</keyword>
<keyword evidence="4" id="KW-0808">Transferase</keyword>
<dbReference type="PANTHER" id="PTHR19848">
    <property type="entry name" value="WD40 REPEAT PROTEIN"/>
    <property type="match status" value="1"/>
</dbReference>
<keyword evidence="4" id="KW-0489">Methyltransferase</keyword>
<keyword evidence="5" id="KW-1185">Reference proteome</keyword>
<accession>A0A8K0IJ58</accession>
<dbReference type="SMART" id="SM00320">
    <property type="entry name" value="WD40"/>
    <property type="match status" value="2"/>
</dbReference>
<organism evidence="4 5">
    <name type="scientific">Cocos nucifera</name>
    <name type="common">Coconut palm</name>
    <dbReference type="NCBI Taxonomy" id="13894"/>
    <lineage>
        <taxon>Eukaryota</taxon>
        <taxon>Viridiplantae</taxon>
        <taxon>Streptophyta</taxon>
        <taxon>Embryophyta</taxon>
        <taxon>Tracheophyta</taxon>
        <taxon>Spermatophyta</taxon>
        <taxon>Magnoliopsida</taxon>
        <taxon>Liliopsida</taxon>
        <taxon>Arecaceae</taxon>
        <taxon>Arecoideae</taxon>
        <taxon>Cocoseae</taxon>
        <taxon>Attaleinae</taxon>
        <taxon>Cocos</taxon>
    </lineage>
</organism>
<feature type="repeat" description="WD" evidence="3">
    <location>
        <begin position="71"/>
        <end position="111"/>
    </location>
</feature>
<dbReference type="SUPFAM" id="SSF50978">
    <property type="entry name" value="WD40 repeat-like"/>
    <property type="match status" value="1"/>
</dbReference>
<evidence type="ECO:0000313" key="4">
    <source>
        <dbReference type="EMBL" id="KAG1359657.1"/>
    </source>
</evidence>
<dbReference type="GO" id="GO:0032259">
    <property type="term" value="P:methylation"/>
    <property type="evidence" value="ECO:0007669"/>
    <property type="project" value="UniProtKB-KW"/>
</dbReference>
<dbReference type="Gene3D" id="2.130.10.10">
    <property type="entry name" value="YVTN repeat-like/Quinoprotein amine dehydrogenase"/>
    <property type="match status" value="1"/>
</dbReference>